<keyword evidence="3" id="KW-1185">Reference proteome</keyword>
<organism evidence="2 3">
    <name type="scientific">Streptomyces benahoarensis</name>
    <dbReference type="NCBI Taxonomy" id="2595054"/>
    <lineage>
        <taxon>Bacteria</taxon>
        <taxon>Bacillati</taxon>
        <taxon>Actinomycetota</taxon>
        <taxon>Actinomycetes</taxon>
        <taxon>Kitasatosporales</taxon>
        <taxon>Streptomycetaceae</taxon>
        <taxon>Streptomyces</taxon>
    </lineage>
</organism>
<dbReference type="EMBL" id="VKLS01000341">
    <property type="protein sequence ID" value="TSB34593.1"/>
    <property type="molecule type" value="Genomic_DNA"/>
</dbReference>
<protein>
    <submittedName>
        <fullName evidence="2">Uncharacterized protein</fullName>
    </submittedName>
</protein>
<evidence type="ECO:0000313" key="3">
    <source>
        <dbReference type="Proteomes" id="UP000320888"/>
    </source>
</evidence>
<dbReference type="OrthoDB" id="4310800at2"/>
<gene>
    <name evidence="2" type="ORF">FNZ23_21995</name>
</gene>
<reference evidence="2 3" key="1">
    <citation type="submission" date="2019-07" db="EMBL/GenBank/DDBJ databases">
        <title>Draft genome for Streptomyces benahoarensis MZ03-48.</title>
        <authorList>
            <person name="Gonzalez-Pimentel J.L."/>
        </authorList>
    </citation>
    <scope>NUCLEOTIDE SEQUENCE [LARGE SCALE GENOMIC DNA]</scope>
    <source>
        <strain evidence="2 3">MZ03-48</strain>
    </source>
</reference>
<dbReference type="AlphaFoldDB" id="A0A553Z012"/>
<sequence length="61" mass="6532">MDSLPAHGDAPRTPPRSGTVGEDVLRVHALVGTDDPRPRCGAGEGRPVDEWLRAVNCPDCR</sequence>
<dbReference type="RefSeq" id="WP_143944328.1">
    <property type="nucleotide sequence ID" value="NZ_VKLS01000341.1"/>
</dbReference>
<evidence type="ECO:0000313" key="2">
    <source>
        <dbReference type="EMBL" id="TSB34593.1"/>
    </source>
</evidence>
<dbReference type="Proteomes" id="UP000320888">
    <property type="component" value="Unassembled WGS sequence"/>
</dbReference>
<feature type="region of interest" description="Disordered" evidence="1">
    <location>
        <begin position="1"/>
        <end position="22"/>
    </location>
</feature>
<name>A0A553Z012_9ACTN</name>
<evidence type="ECO:0000256" key="1">
    <source>
        <dbReference type="SAM" id="MobiDB-lite"/>
    </source>
</evidence>
<accession>A0A553Z012</accession>
<comment type="caution">
    <text evidence="2">The sequence shown here is derived from an EMBL/GenBank/DDBJ whole genome shotgun (WGS) entry which is preliminary data.</text>
</comment>
<proteinExistence type="predicted"/>